<dbReference type="EMBL" id="FOBB01000003">
    <property type="protein sequence ID" value="SEL97212.1"/>
    <property type="molecule type" value="Genomic_DNA"/>
</dbReference>
<dbReference type="GO" id="GO:0008270">
    <property type="term" value="F:zinc ion binding"/>
    <property type="evidence" value="ECO:0007669"/>
    <property type="project" value="InterPro"/>
</dbReference>
<dbReference type="SUPFAM" id="SSF52317">
    <property type="entry name" value="Class I glutamine amidotransferase-like"/>
    <property type="match status" value="1"/>
</dbReference>
<accession>A0A1H7UJJ7</accession>
<gene>
    <name evidence="9" type="ORF">SAMN04488505_10327</name>
</gene>
<keyword evidence="4" id="KW-0378">Hydrolase</keyword>
<evidence type="ECO:0000256" key="3">
    <source>
        <dbReference type="ARBA" id="ARBA00022670"/>
    </source>
</evidence>
<sequence length="839" mass="94568">MRKCLLPVICLLLIFQHGFSQTLLTPDQFLGYPLGTRFTPHYKVLEYFKAVAAATPNMQLQQYGTTYEGRPLMMAIIASPENFGRLQDIQQQNLDRANDKGRGSADQPVIVWLSYNVHGNEAVSTEAAMRTLYLLADKGNAQTQLWLRNLVVIIDPCLNPDGRERYVSFYNQVHNLVPDVQRYSREHNEPWPGGRANHYYFDLNRDWAWQTQTESQQRVAMYNKWMPQIHVDFHEQGIDAPYYFAPAAEPLHEVIKPWQREMQVLIGKNNAKYFDEQGWLYFTKEVFDLFYPSYGDTYPTYNGAIGMTYEQGGGGRGGLAVLKEDNDTLTLTDRIAHHVTTGLSTIEIASQQAQRITEEFSRYFHNAATAPEGVYKSYVIKAAGNAEKLANLAALLKRNNITFGYGSKTPKASGLNYFTGKTENVDITREDMVISAFQPRSNLLQVLFEPQSRLSDSVTYDITAWAIPYAYGLPAYAIRQQLSPATDSVAADNNSYLAATHPYAYLARWNSVKDVRLLTALLRQQVKVRYAGAPFTTGGRTFPAGTLIIPRSGNEHIGSRFDTYITSLANEVKVNLDAVATGFVEKGTDFGSDKVRYIQPTEVAMVVGDNVSSLNAGEIWHFFEQQIGYPVSLVNEKNLSRINWKNINVLILPDGDYSFLEDKTQVARLKDWVSAGGRLIALQGALAQLAGGDWGIHLKKESDTTTDKDIYAPLKSYANRERESVKQFIPGAIYKVQLDNTHPLALGYPDTYYTLKQDDHIYEFMDDDDNGWNVGVLKKDNYLSGFVGVDTRAHLKDGLLFGVKDIGNGKLIMLADDPLFRSFWENGKLLFSNAVFLVF</sequence>
<dbReference type="GO" id="GO:0006508">
    <property type="term" value="P:proteolysis"/>
    <property type="evidence" value="ECO:0007669"/>
    <property type="project" value="UniProtKB-KW"/>
</dbReference>
<keyword evidence="5" id="KW-0862">Zinc</keyword>
<dbReference type="Pfam" id="PF00246">
    <property type="entry name" value="Peptidase_M14"/>
    <property type="match status" value="1"/>
</dbReference>
<dbReference type="AlphaFoldDB" id="A0A1H7UJJ7"/>
<dbReference type="PANTHER" id="PTHR11705">
    <property type="entry name" value="PROTEASE FAMILY M14 CARBOXYPEPTIDASE A,B"/>
    <property type="match status" value="1"/>
</dbReference>
<evidence type="ECO:0000313" key="9">
    <source>
        <dbReference type="EMBL" id="SEL97212.1"/>
    </source>
</evidence>
<comment type="similarity">
    <text evidence="2">Belongs to the peptidase M14 family.</text>
</comment>
<evidence type="ECO:0000313" key="10">
    <source>
        <dbReference type="Proteomes" id="UP000198984"/>
    </source>
</evidence>
<evidence type="ECO:0000256" key="7">
    <source>
        <dbReference type="SAM" id="SignalP"/>
    </source>
</evidence>
<protein>
    <submittedName>
        <fullName evidence="9">Zinc carboxypeptidase</fullName>
    </submittedName>
</protein>
<keyword evidence="6" id="KW-0482">Metalloprotease</keyword>
<dbReference type="RefSeq" id="WP_089912077.1">
    <property type="nucleotide sequence ID" value="NZ_FOBB01000003.1"/>
</dbReference>
<dbReference type="GO" id="GO:0004181">
    <property type="term" value="F:metallocarboxypeptidase activity"/>
    <property type="evidence" value="ECO:0007669"/>
    <property type="project" value="InterPro"/>
</dbReference>
<comment type="cofactor">
    <cofactor evidence="1">
        <name>Zn(2+)</name>
        <dbReference type="ChEBI" id="CHEBI:29105"/>
    </cofactor>
</comment>
<dbReference type="OrthoDB" id="9758209at2"/>
<dbReference type="PANTHER" id="PTHR11705:SF143">
    <property type="entry name" value="SLL0236 PROTEIN"/>
    <property type="match status" value="1"/>
</dbReference>
<feature type="chain" id="PRO_5011691706" evidence="7">
    <location>
        <begin position="21"/>
        <end position="839"/>
    </location>
</feature>
<evidence type="ECO:0000256" key="2">
    <source>
        <dbReference type="ARBA" id="ARBA00005988"/>
    </source>
</evidence>
<keyword evidence="10" id="KW-1185">Reference proteome</keyword>
<dbReference type="Gene3D" id="3.40.630.10">
    <property type="entry name" value="Zn peptidases"/>
    <property type="match status" value="1"/>
</dbReference>
<evidence type="ECO:0000256" key="5">
    <source>
        <dbReference type="ARBA" id="ARBA00022833"/>
    </source>
</evidence>
<evidence type="ECO:0000256" key="4">
    <source>
        <dbReference type="ARBA" id="ARBA00022801"/>
    </source>
</evidence>
<dbReference type="CDD" id="cd06238">
    <property type="entry name" value="M14-like"/>
    <property type="match status" value="1"/>
</dbReference>
<dbReference type="GO" id="GO:0005615">
    <property type="term" value="C:extracellular space"/>
    <property type="evidence" value="ECO:0007669"/>
    <property type="project" value="TreeGrafter"/>
</dbReference>
<evidence type="ECO:0000256" key="6">
    <source>
        <dbReference type="ARBA" id="ARBA00023049"/>
    </source>
</evidence>
<organism evidence="9 10">
    <name type="scientific">Chitinophaga rupis</name>
    <dbReference type="NCBI Taxonomy" id="573321"/>
    <lineage>
        <taxon>Bacteria</taxon>
        <taxon>Pseudomonadati</taxon>
        <taxon>Bacteroidota</taxon>
        <taxon>Chitinophagia</taxon>
        <taxon>Chitinophagales</taxon>
        <taxon>Chitinophagaceae</taxon>
        <taxon>Chitinophaga</taxon>
    </lineage>
</organism>
<evidence type="ECO:0000256" key="1">
    <source>
        <dbReference type="ARBA" id="ARBA00001947"/>
    </source>
</evidence>
<dbReference type="STRING" id="573321.SAMN04488505_10327"/>
<keyword evidence="7" id="KW-0732">Signal</keyword>
<name>A0A1H7UJJ7_9BACT</name>
<dbReference type="SMART" id="SM00631">
    <property type="entry name" value="Zn_pept"/>
    <property type="match status" value="1"/>
</dbReference>
<evidence type="ECO:0000259" key="8">
    <source>
        <dbReference type="SMART" id="SM00631"/>
    </source>
</evidence>
<dbReference type="InterPro" id="IPR000834">
    <property type="entry name" value="Peptidase_M14"/>
</dbReference>
<feature type="domain" description="Peptidase M14" evidence="8">
    <location>
        <begin position="38"/>
        <end position="333"/>
    </location>
</feature>
<proteinExistence type="inferred from homology"/>
<dbReference type="InterPro" id="IPR029062">
    <property type="entry name" value="Class_I_gatase-like"/>
</dbReference>
<feature type="signal peptide" evidence="7">
    <location>
        <begin position="1"/>
        <end position="20"/>
    </location>
</feature>
<dbReference type="Proteomes" id="UP000198984">
    <property type="component" value="Unassembled WGS sequence"/>
</dbReference>
<keyword evidence="3" id="KW-0645">Protease</keyword>
<keyword evidence="9" id="KW-0121">Carboxypeptidase</keyword>
<reference evidence="9 10" key="1">
    <citation type="submission" date="2016-10" db="EMBL/GenBank/DDBJ databases">
        <authorList>
            <person name="de Groot N.N."/>
        </authorList>
    </citation>
    <scope>NUCLEOTIDE SEQUENCE [LARGE SCALE GENOMIC DNA]</scope>
    <source>
        <strain evidence="9 10">DSM 21039</strain>
    </source>
</reference>
<dbReference type="SUPFAM" id="SSF53187">
    <property type="entry name" value="Zn-dependent exopeptidases"/>
    <property type="match status" value="1"/>
</dbReference>